<dbReference type="OrthoDB" id="97972at2157"/>
<feature type="transmembrane region" description="Helical" evidence="1">
    <location>
        <begin position="121"/>
        <end position="144"/>
    </location>
</feature>
<dbReference type="Proteomes" id="UP000029980">
    <property type="component" value="Chromosome"/>
</dbReference>
<feature type="transmembrane region" description="Helical" evidence="1">
    <location>
        <begin position="20"/>
        <end position="38"/>
    </location>
</feature>
<proteinExistence type="predicted"/>
<gene>
    <name evidence="2" type="ORF">TEU_08105</name>
</gene>
<dbReference type="GeneID" id="25153397"/>
<dbReference type="AlphaFoldDB" id="A0A097QUZ0"/>
<keyword evidence="1" id="KW-0472">Membrane</keyword>
<name>A0A097QUZ0_9EURY</name>
<evidence type="ECO:0000313" key="3">
    <source>
        <dbReference type="Proteomes" id="UP000029980"/>
    </source>
</evidence>
<keyword evidence="1" id="KW-1133">Transmembrane helix</keyword>
<dbReference type="EMBL" id="CP008887">
    <property type="protein sequence ID" value="AIU70294.1"/>
    <property type="molecule type" value="Genomic_DNA"/>
</dbReference>
<organism evidence="2 3">
    <name type="scientific">Thermococcus eurythermalis</name>
    <dbReference type="NCBI Taxonomy" id="1505907"/>
    <lineage>
        <taxon>Archaea</taxon>
        <taxon>Methanobacteriati</taxon>
        <taxon>Methanobacteriota</taxon>
        <taxon>Thermococci</taxon>
        <taxon>Thermococcales</taxon>
        <taxon>Thermococcaceae</taxon>
        <taxon>Thermococcus</taxon>
    </lineage>
</organism>
<keyword evidence="1" id="KW-0812">Transmembrane</keyword>
<accession>A0A097QUZ0</accession>
<evidence type="ECO:0000256" key="1">
    <source>
        <dbReference type="SAM" id="Phobius"/>
    </source>
</evidence>
<feature type="transmembrane region" description="Helical" evidence="1">
    <location>
        <begin position="50"/>
        <end position="70"/>
    </location>
</feature>
<protein>
    <submittedName>
        <fullName evidence="2">Multidrug transporter</fullName>
    </submittedName>
</protein>
<dbReference type="KEGG" id="teu:TEU_08105"/>
<dbReference type="RefSeq" id="WP_081947224.1">
    <property type="nucleotide sequence ID" value="NZ_CP008887.1"/>
</dbReference>
<dbReference type="HOGENOM" id="CLU_1163854_0_0_2"/>
<reference evidence="2 3" key="1">
    <citation type="journal article" date="2015" name="Int. J. Syst. Evol. Microbiol.">
        <title>Thermococcus eurythermalis sp. nov., a conditional piezophilic hyperthermophilic archaeon with a wide temperature range isolated from an oil-immersed chimney in the Guaymas Basin.</title>
        <authorList>
            <person name="Zhao W."/>
            <person name="Zeng X."/>
            <person name="Xiao X."/>
        </authorList>
    </citation>
    <scope>NUCLEOTIDE SEQUENCE [LARGE SCALE GENOMIC DNA]</scope>
    <source>
        <strain evidence="2 3">A501</strain>
    </source>
</reference>
<keyword evidence="3" id="KW-1185">Reference proteome</keyword>
<feature type="transmembrane region" description="Helical" evidence="1">
    <location>
        <begin position="91"/>
        <end position="115"/>
    </location>
</feature>
<dbReference type="STRING" id="1505907.TEU_08105"/>
<feature type="transmembrane region" description="Helical" evidence="1">
    <location>
        <begin position="204"/>
        <end position="223"/>
    </location>
</feature>
<evidence type="ECO:0000313" key="2">
    <source>
        <dbReference type="EMBL" id="AIU70294.1"/>
    </source>
</evidence>
<sequence>MIWAIVEYYYNALMKSKASMLSFAIQPISFIFIVYVISGGKFLDSALSGAVVSFVVGVGIADLSIELVGMKVRSKFYDIFMALPGRGIEKTLGISIGISLPAFPYIAVLTTILIINGGFQRLFGVVLALSALWLWSISLGTYLGTKIKEPLTVMRISTILTTLLTVFPPVYYPLDIVPYQLRKLLLLIPTVSASSVMSGNVTEIAIISLASWLAVGFLVLLIAEWKE</sequence>
<feature type="transmembrane region" description="Helical" evidence="1">
    <location>
        <begin position="156"/>
        <end position="174"/>
    </location>
</feature>